<dbReference type="PANTHER" id="PTHR21181:SF13">
    <property type="entry name" value="NADH DEHYDROGENASE (UBIQUINONE) COMPLEX I, ASSEMBLY FACTOR 6"/>
    <property type="match status" value="1"/>
</dbReference>
<keyword evidence="2" id="KW-0999">Mitochondrion inner membrane</keyword>
<reference evidence="7 8" key="1">
    <citation type="submission" date="2023-09" db="EMBL/GenBank/DDBJ databases">
        <title>Pangenome analysis of Batrachochytrium dendrobatidis and related Chytrids.</title>
        <authorList>
            <person name="Yacoub M.N."/>
            <person name="Stajich J.E."/>
            <person name="James T.Y."/>
        </authorList>
    </citation>
    <scope>NUCLEOTIDE SEQUENCE [LARGE SCALE GENOMIC DNA]</scope>
    <source>
        <strain evidence="7 8">JEL0888</strain>
    </source>
</reference>
<organism evidence="7 8">
    <name type="scientific">Polyrhizophydium stewartii</name>
    <dbReference type="NCBI Taxonomy" id="2732419"/>
    <lineage>
        <taxon>Eukaryota</taxon>
        <taxon>Fungi</taxon>
        <taxon>Fungi incertae sedis</taxon>
        <taxon>Chytridiomycota</taxon>
        <taxon>Chytridiomycota incertae sedis</taxon>
        <taxon>Chytridiomycetes</taxon>
        <taxon>Rhizophydiales</taxon>
        <taxon>Rhizophydiales incertae sedis</taxon>
        <taxon>Polyrhizophydium</taxon>
    </lineage>
</organism>
<accession>A0ABR4NCR4</accession>
<evidence type="ECO:0000256" key="3">
    <source>
        <dbReference type="ARBA" id="ARBA00022946"/>
    </source>
</evidence>
<proteinExistence type="inferred from homology"/>
<dbReference type="EMBL" id="JADGIZ020000011">
    <property type="protein sequence ID" value="KAL2917313.1"/>
    <property type="molecule type" value="Genomic_DNA"/>
</dbReference>
<dbReference type="InterPro" id="IPR002060">
    <property type="entry name" value="Squ/phyt_synthse"/>
</dbReference>
<evidence type="ECO:0000256" key="4">
    <source>
        <dbReference type="ARBA" id="ARBA00023128"/>
    </source>
</evidence>
<evidence type="ECO:0000256" key="2">
    <source>
        <dbReference type="ARBA" id="ARBA00022792"/>
    </source>
</evidence>
<dbReference type="Pfam" id="PF00494">
    <property type="entry name" value="SQS_PSY"/>
    <property type="match status" value="1"/>
</dbReference>
<comment type="similarity">
    <text evidence="6">Belongs to the NDUFAF6 family.</text>
</comment>
<name>A0ABR4NCR4_9FUNG</name>
<dbReference type="SUPFAM" id="SSF48576">
    <property type="entry name" value="Terpenoid synthases"/>
    <property type="match status" value="1"/>
</dbReference>
<evidence type="ECO:0000313" key="8">
    <source>
        <dbReference type="Proteomes" id="UP001527925"/>
    </source>
</evidence>
<dbReference type="Gene3D" id="1.10.600.10">
    <property type="entry name" value="Farnesyl Diphosphate Synthase"/>
    <property type="match status" value="1"/>
</dbReference>
<comment type="caution">
    <text evidence="7">The sequence shown here is derived from an EMBL/GenBank/DDBJ whole genome shotgun (WGS) entry which is preliminary data.</text>
</comment>
<dbReference type="InterPro" id="IPR008949">
    <property type="entry name" value="Isoprenoid_synthase_dom_sf"/>
</dbReference>
<keyword evidence="3" id="KW-0809">Transit peptide</keyword>
<protein>
    <recommendedName>
        <fullName evidence="9">Phytoene synthase</fullName>
    </recommendedName>
</protein>
<gene>
    <name evidence="7" type="ORF">HK105_202977</name>
</gene>
<evidence type="ECO:0000256" key="5">
    <source>
        <dbReference type="ARBA" id="ARBA00023136"/>
    </source>
</evidence>
<dbReference type="PANTHER" id="PTHR21181">
    <property type="match status" value="1"/>
</dbReference>
<evidence type="ECO:0000313" key="7">
    <source>
        <dbReference type="EMBL" id="KAL2917313.1"/>
    </source>
</evidence>
<dbReference type="Proteomes" id="UP001527925">
    <property type="component" value="Unassembled WGS sequence"/>
</dbReference>
<sequence length="313" mass="34476">MIAKQAATTAGRPTLLGAAAAVRIAPAARGYASRMSTEQHCIDLVRTHDYENYLATIFFPARARPAAWALKAFNVETALIRDAVSDANIGAMRIQWWRDAIERTFKGSPPNHPVLTELARALEASRLSQMWFKKILTARESNLRDSQYASLADLEAYAENTMSSLMLLHLEALGITDSHAEHAASHSGKAIGIATVIRGTPFNVSKRRFLLPAEIMAEHSVVTEEVYRSGPSEKLADAVFAIATRANDQLLTARSFAKDVPAGAVPALLPLTPCESYLQGLQKANFNVFDPALQKRSLSLQFRLWNRARQNTY</sequence>
<evidence type="ECO:0000256" key="1">
    <source>
        <dbReference type="ARBA" id="ARBA00004273"/>
    </source>
</evidence>
<comment type="subcellular location">
    <subcellularLocation>
        <location evidence="1">Mitochondrion inner membrane</location>
    </subcellularLocation>
</comment>
<keyword evidence="5" id="KW-0472">Membrane</keyword>
<keyword evidence="8" id="KW-1185">Reference proteome</keyword>
<keyword evidence="4" id="KW-0496">Mitochondrion</keyword>
<evidence type="ECO:0008006" key="9">
    <source>
        <dbReference type="Google" id="ProtNLM"/>
    </source>
</evidence>
<evidence type="ECO:0000256" key="6">
    <source>
        <dbReference type="ARBA" id="ARBA00038273"/>
    </source>
</evidence>